<organism evidence="2 3">
    <name type="scientific">Mycobacterium avium subsp. hominissuis</name>
    <dbReference type="NCBI Taxonomy" id="439334"/>
    <lineage>
        <taxon>Bacteria</taxon>
        <taxon>Bacillati</taxon>
        <taxon>Actinomycetota</taxon>
        <taxon>Actinomycetes</taxon>
        <taxon>Mycobacteriales</taxon>
        <taxon>Mycobacteriaceae</taxon>
        <taxon>Mycobacterium</taxon>
        <taxon>Mycobacterium avium complex (MAC)</taxon>
    </lineage>
</organism>
<keyword evidence="1" id="KW-0812">Transmembrane</keyword>
<evidence type="ECO:0000313" key="3">
    <source>
        <dbReference type="Proteomes" id="UP000327362"/>
    </source>
</evidence>
<evidence type="ECO:0008006" key="4">
    <source>
        <dbReference type="Google" id="ProtNLM"/>
    </source>
</evidence>
<dbReference type="AlphaFoldDB" id="A0AAI8X4T4"/>
<protein>
    <recommendedName>
        <fullName evidence="4">Transmembrane protein</fullName>
    </recommendedName>
</protein>
<proteinExistence type="predicted"/>
<evidence type="ECO:0000313" key="2">
    <source>
        <dbReference type="EMBL" id="BBN50222.1"/>
    </source>
</evidence>
<keyword evidence="1" id="KW-0472">Membrane</keyword>
<feature type="transmembrane region" description="Helical" evidence="1">
    <location>
        <begin position="83"/>
        <end position="105"/>
    </location>
</feature>
<sequence length="210" mass="22381">MAFPPTVASKMHEFATGKRTLNIAHVPAIDIRLAAGVGVGARAAWAAADNFGLASLLEDLRRSLTTRRSTVMRPSQSSDRPRLLTILGLFVASLSLLAISTFLVWNQHFGVPARVTVDNCWDNGADSVNVPIDNCSAHASGAPTGSVIISGASSPDVGHDVEVHRTGKFVVKDTWWEPLVILGLGCAAGVSAVRAIVRRRRRETWSGHGP</sequence>
<dbReference type="Proteomes" id="UP000327362">
    <property type="component" value="Chromosome"/>
</dbReference>
<reference evidence="2 3" key="1">
    <citation type="submission" date="2019-09" db="EMBL/GenBank/DDBJ databases">
        <title>Complete genome sequence of Mycobacterium avium subsp. hominissuis strain JP-H-1.</title>
        <authorList>
            <person name="Kinoshita Y."/>
            <person name="Niwa H."/>
            <person name="Uchida-Fujii E."/>
            <person name="Nukada T."/>
        </authorList>
    </citation>
    <scope>NUCLEOTIDE SEQUENCE [LARGE SCALE GENOMIC DNA]</scope>
    <source>
        <strain evidence="2 3">JP-H-1</strain>
    </source>
</reference>
<dbReference type="EMBL" id="AP020326">
    <property type="protein sequence ID" value="BBN50222.1"/>
    <property type="molecule type" value="Genomic_DNA"/>
</dbReference>
<name>A0AAI8X4T4_MYCAV</name>
<evidence type="ECO:0000256" key="1">
    <source>
        <dbReference type="SAM" id="Phobius"/>
    </source>
</evidence>
<keyword evidence="1" id="KW-1133">Transmembrane helix</keyword>
<feature type="transmembrane region" description="Helical" evidence="1">
    <location>
        <begin position="179"/>
        <end position="197"/>
    </location>
</feature>
<gene>
    <name evidence="2" type="ORF">JPH1_46970</name>
</gene>
<accession>A0AAI8X4T4</accession>